<evidence type="ECO:0000256" key="3">
    <source>
        <dbReference type="ARBA" id="ARBA00022664"/>
    </source>
</evidence>
<reference evidence="9" key="1">
    <citation type="journal article" date="2013" name="Genetics">
        <title>The draft genome and transcriptome of Panagrellus redivivus are shaped by the harsh demands of a free-living lifestyle.</title>
        <authorList>
            <person name="Srinivasan J."/>
            <person name="Dillman A.R."/>
            <person name="Macchietto M.G."/>
            <person name="Heikkinen L."/>
            <person name="Lakso M."/>
            <person name="Fracchia K.M."/>
            <person name="Antoshechkin I."/>
            <person name="Mortazavi A."/>
            <person name="Wong G."/>
            <person name="Sternberg P.W."/>
        </authorList>
    </citation>
    <scope>NUCLEOTIDE SEQUENCE [LARGE SCALE GENOMIC DNA]</scope>
    <source>
        <strain evidence="9">MT8872</strain>
    </source>
</reference>
<dbReference type="Proteomes" id="UP000492821">
    <property type="component" value="Unassembled WGS sequence"/>
</dbReference>
<evidence type="ECO:0000256" key="5">
    <source>
        <dbReference type="ARBA" id="ARBA00023187"/>
    </source>
</evidence>
<dbReference type="InterPro" id="IPR000467">
    <property type="entry name" value="G_patch_dom"/>
</dbReference>
<keyword evidence="5" id="KW-0508">mRNA splicing</keyword>
<dbReference type="WBParaSite" id="Pan_g15215.t1">
    <property type="protein sequence ID" value="Pan_g15215.t1"/>
    <property type="gene ID" value="Pan_g15215"/>
</dbReference>
<keyword evidence="4" id="KW-0747">Spliceosome</keyword>
<organism evidence="9 10">
    <name type="scientific">Panagrellus redivivus</name>
    <name type="common">Microworm</name>
    <dbReference type="NCBI Taxonomy" id="6233"/>
    <lineage>
        <taxon>Eukaryota</taxon>
        <taxon>Metazoa</taxon>
        <taxon>Ecdysozoa</taxon>
        <taxon>Nematoda</taxon>
        <taxon>Chromadorea</taxon>
        <taxon>Rhabditida</taxon>
        <taxon>Tylenchina</taxon>
        <taxon>Panagrolaimomorpha</taxon>
        <taxon>Panagrolaimoidea</taxon>
        <taxon>Panagrolaimidae</taxon>
        <taxon>Panagrellus</taxon>
    </lineage>
</organism>
<accession>A0A7E4V146</accession>
<dbReference type="Pfam" id="PF07842">
    <property type="entry name" value="GCFC"/>
    <property type="match status" value="1"/>
</dbReference>
<evidence type="ECO:0000256" key="1">
    <source>
        <dbReference type="ARBA" id="ARBA00004123"/>
    </source>
</evidence>
<evidence type="ECO:0000313" key="10">
    <source>
        <dbReference type="WBParaSite" id="Pan_g15215.t1"/>
    </source>
</evidence>
<dbReference type="GO" id="GO:0003676">
    <property type="term" value="F:nucleic acid binding"/>
    <property type="evidence" value="ECO:0007669"/>
    <property type="project" value="InterPro"/>
</dbReference>
<dbReference type="PANTHER" id="PTHR23329">
    <property type="entry name" value="TUFTELIN-INTERACTING PROTEIN 11-RELATED"/>
    <property type="match status" value="1"/>
</dbReference>
<dbReference type="GO" id="GO:0000390">
    <property type="term" value="P:spliceosomal complex disassembly"/>
    <property type="evidence" value="ECO:0007669"/>
    <property type="project" value="InterPro"/>
</dbReference>
<evidence type="ECO:0000256" key="7">
    <source>
        <dbReference type="SAM" id="MobiDB-lite"/>
    </source>
</evidence>
<evidence type="ECO:0000259" key="8">
    <source>
        <dbReference type="PROSITE" id="PS50174"/>
    </source>
</evidence>
<name>A0A7E4V146_PANRE</name>
<keyword evidence="3" id="KW-0507">mRNA processing</keyword>
<evidence type="ECO:0000313" key="9">
    <source>
        <dbReference type="Proteomes" id="UP000492821"/>
    </source>
</evidence>
<dbReference type="InterPro" id="IPR022159">
    <property type="entry name" value="STIP/TFIP11_N"/>
</dbReference>
<dbReference type="Pfam" id="PF12457">
    <property type="entry name" value="TIP_N"/>
    <property type="match status" value="1"/>
</dbReference>
<feature type="region of interest" description="Disordered" evidence="7">
    <location>
        <begin position="1"/>
        <end position="106"/>
    </location>
</feature>
<keyword evidence="9" id="KW-1185">Reference proteome</keyword>
<proteinExistence type="inferred from homology"/>
<evidence type="ECO:0000256" key="6">
    <source>
        <dbReference type="ARBA" id="ARBA00023242"/>
    </source>
</evidence>
<comment type="similarity">
    <text evidence="2">Belongs to the TFP11/STIP family.</text>
</comment>
<dbReference type="InterPro" id="IPR045211">
    <property type="entry name" value="TFP11/STIP/Ntr1"/>
</dbReference>
<protein>
    <submittedName>
        <fullName evidence="10">G-patch domain-containing protein</fullName>
    </submittedName>
</protein>
<dbReference type="PANTHER" id="PTHR23329:SF1">
    <property type="entry name" value="TUFTELIN-INTERACTING PROTEIN 11"/>
    <property type="match status" value="1"/>
</dbReference>
<sequence>MDDEEYESFDVNDRDYEYAANPDKRRRRGQTKEEQLYGIWADTEEDEPPARTGFGGYSDPTKGVGFVSAGTSGGDAPSSSTDPPPVKRPKHVSFQSDTPSSSSGMNAGAQIFAGMRSSNVHGFGSAGNSEWTAKPSVMNMMKKMGYVPGKGLGVNKQGIVEPIKAAPRQGKGAVGAYGPEVSAIGQKFGETAAQAQARQREGPADEAPMADQPARGNWKKGRKQAPKLKSLAELVASGTDPIDEAPRQKIIDMTGPEQKVYNDFHTLSKVQATTVIQRKFDIPELSQNLMLLLDMTETEIRRNDRQCKLLQDQNKSTAIDVETIRDELVIEKQQVSRLEAVMELVNQFHERNITSLDEVKSLLQKLRRKFPKEYREYGLEAIALATVIPIMKAHFENWNPLAPDQVEYGMALLEEWKSVLEGETKEKKLIFDRMKSELDALPAFDRCLWEAWIPPMRSAALTWDVRRDSAAMLEVVTTWIPMLPDWLSDNLLEQVIMPRITTFVDQWNPLTDSVPIDSWLLPWHHVLGHRLTSVYAPIRQKLAKALREWIPTDGSAYAVLAPWKNVFTHSSMSSFLNMNIVPKLERALMEMNMNPIENTAYLEFYALLSWMNMIGVDVTSQVLLKVFFPRALEYAAPT</sequence>
<feature type="domain" description="G-patch" evidence="8">
    <location>
        <begin position="133"/>
        <end position="179"/>
    </location>
</feature>
<dbReference type="InterPro" id="IPR022783">
    <property type="entry name" value="GCFC_dom"/>
</dbReference>
<feature type="compositionally biased region" description="Polar residues" evidence="7">
    <location>
        <begin position="93"/>
        <end position="105"/>
    </location>
</feature>
<dbReference type="AlphaFoldDB" id="A0A7E4V146"/>
<dbReference type="GO" id="GO:0071008">
    <property type="term" value="C:U2-type post-mRNA release spliceosomal complex"/>
    <property type="evidence" value="ECO:0007669"/>
    <property type="project" value="TreeGrafter"/>
</dbReference>
<evidence type="ECO:0000256" key="2">
    <source>
        <dbReference type="ARBA" id="ARBA00010900"/>
    </source>
</evidence>
<feature type="compositionally biased region" description="Acidic residues" evidence="7">
    <location>
        <begin position="1"/>
        <end position="10"/>
    </location>
</feature>
<dbReference type="Pfam" id="PF01585">
    <property type="entry name" value="G-patch"/>
    <property type="match status" value="1"/>
</dbReference>
<dbReference type="PROSITE" id="PS50174">
    <property type="entry name" value="G_PATCH"/>
    <property type="match status" value="1"/>
</dbReference>
<evidence type="ECO:0000256" key="4">
    <source>
        <dbReference type="ARBA" id="ARBA00022728"/>
    </source>
</evidence>
<feature type="region of interest" description="Disordered" evidence="7">
    <location>
        <begin position="191"/>
        <end position="224"/>
    </location>
</feature>
<comment type="subcellular location">
    <subcellularLocation>
        <location evidence="1">Nucleus</location>
    </subcellularLocation>
</comment>
<dbReference type="SMART" id="SM00443">
    <property type="entry name" value="G_patch"/>
    <property type="match status" value="1"/>
</dbReference>
<reference evidence="10" key="2">
    <citation type="submission" date="2020-10" db="UniProtKB">
        <authorList>
            <consortium name="WormBaseParasite"/>
        </authorList>
    </citation>
    <scope>IDENTIFICATION</scope>
</reference>
<keyword evidence="6" id="KW-0539">Nucleus</keyword>